<comment type="caution">
    <text evidence="3">The sequence shown here is derived from an EMBL/GenBank/DDBJ whole genome shotgun (WGS) entry which is preliminary data.</text>
</comment>
<dbReference type="RefSeq" id="WP_193782257.1">
    <property type="nucleotide sequence ID" value="NZ_JADDOJ010000126.1"/>
</dbReference>
<dbReference type="NCBIfam" id="TIGR02532">
    <property type="entry name" value="IV_pilin_GFxxxE"/>
    <property type="match status" value="1"/>
</dbReference>
<protein>
    <submittedName>
        <fullName evidence="3">Prepilin-type N-terminal cleavage/methylation domain-containing protein</fullName>
    </submittedName>
</protein>
<proteinExistence type="predicted"/>
<dbReference type="PROSITE" id="PS00409">
    <property type="entry name" value="PROKAR_NTER_METHYL"/>
    <property type="match status" value="1"/>
</dbReference>
<evidence type="ECO:0000256" key="1">
    <source>
        <dbReference type="SAM" id="MobiDB-lite"/>
    </source>
</evidence>
<evidence type="ECO:0000313" key="4">
    <source>
        <dbReference type="Proteomes" id="UP000715965"/>
    </source>
</evidence>
<keyword evidence="2" id="KW-1133">Transmembrane helix</keyword>
<dbReference type="InterPro" id="IPR045584">
    <property type="entry name" value="Pilin-like"/>
</dbReference>
<keyword evidence="2" id="KW-0472">Membrane</keyword>
<keyword evidence="4" id="KW-1185">Reference proteome</keyword>
<dbReference type="Proteomes" id="UP000715965">
    <property type="component" value="Unassembled WGS sequence"/>
</dbReference>
<name>A0ABR9SLG8_9BURK</name>
<accession>A0ABR9SLG8</accession>
<gene>
    <name evidence="3" type="ORF">IM725_19240</name>
</gene>
<dbReference type="SUPFAM" id="SSF54523">
    <property type="entry name" value="Pili subunits"/>
    <property type="match status" value="1"/>
</dbReference>
<keyword evidence="2" id="KW-0812">Transmembrane</keyword>
<sequence length="157" mass="16371">MPTSAAGSKRSALPRQRLRGFTLIELMVVVTIIAIATAAVSLALRDSADTQLERDGQRLAALLESGRAQSRSTGVPVRWSAIPGGFRFDGVTAGSLPDQWLAAGTEVIGSATLVLGPEPIIGPQSVRLANPEAPGRSLRVATDGLHPFKVEPEGSPP</sequence>
<dbReference type="Gene3D" id="3.30.700.10">
    <property type="entry name" value="Glycoprotein, Type 4 Pilin"/>
    <property type="match status" value="1"/>
</dbReference>
<evidence type="ECO:0000313" key="3">
    <source>
        <dbReference type="EMBL" id="MBE7942709.1"/>
    </source>
</evidence>
<dbReference type="Pfam" id="PF07963">
    <property type="entry name" value="N_methyl"/>
    <property type="match status" value="1"/>
</dbReference>
<reference evidence="3 4" key="1">
    <citation type="submission" date="2020-10" db="EMBL/GenBank/DDBJ databases">
        <title>Draft genome of Ramlibacter aquaticus LMG 30558.</title>
        <authorList>
            <person name="Props R."/>
        </authorList>
    </citation>
    <scope>NUCLEOTIDE SEQUENCE [LARGE SCALE GENOMIC DNA]</scope>
    <source>
        <strain evidence="3 4">LMG 30558</strain>
    </source>
</reference>
<feature type="compositionally biased region" description="Basic and acidic residues" evidence="1">
    <location>
        <begin position="146"/>
        <end position="157"/>
    </location>
</feature>
<feature type="region of interest" description="Disordered" evidence="1">
    <location>
        <begin position="132"/>
        <end position="157"/>
    </location>
</feature>
<dbReference type="InterPro" id="IPR012902">
    <property type="entry name" value="N_methyl_site"/>
</dbReference>
<organism evidence="3 4">
    <name type="scientific">Ramlibacter aquaticus</name>
    <dbReference type="NCBI Taxonomy" id="2780094"/>
    <lineage>
        <taxon>Bacteria</taxon>
        <taxon>Pseudomonadati</taxon>
        <taxon>Pseudomonadota</taxon>
        <taxon>Betaproteobacteria</taxon>
        <taxon>Burkholderiales</taxon>
        <taxon>Comamonadaceae</taxon>
        <taxon>Ramlibacter</taxon>
    </lineage>
</organism>
<evidence type="ECO:0000256" key="2">
    <source>
        <dbReference type="SAM" id="Phobius"/>
    </source>
</evidence>
<feature type="transmembrane region" description="Helical" evidence="2">
    <location>
        <begin position="21"/>
        <end position="44"/>
    </location>
</feature>
<dbReference type="EMBL" id="JADDOJ010000126">
    <property type="protein sequence ID" value="MBE7942709.1"/>
    <property type="molecule type" value="Genomic_DNA"/>
</dbReference>